<organism evidence="3 4">
    <name type="scientific">Neisseria bacilliformis ATCC BAA-1200</name>
    <dbReference type="NCBI Taxonomy" id="888742"/>
    <lineage>
        <taxon>Bacteria</taxon>
        <taxon>Pseudomonadati</taxon>
        <taxon>Pseudomonadota</taxon>
        <taxon>Betaproteobacteria</taxon>
        <taxon>Neisseriales</taxon>
        <taxon>Neisseriaceae</taxon>
        <taxon>Neisseria</taxon>
    </lineage>
</organism>
<keyword evidence="3" id="KW-0031">Aminopeptidase</keyword>
<dbReference type="RefSeq" id="WP_007341812.1">
    <property type="nucleotide sequence ID" value="NZ_GL878494.1"/>
</dbReference>
<dbReference type="Gene3D" id="2.30.42.10">
    <property type="match status" value="1"/>
</dbReference>
<dbReference type="EC" id="3.4.11.-" evidence="3"/>
<sequence>MITHTLRPEPKAHYWHITLGFTQTDNAPAVLKLANWVPGSYTIRDFARHIVEIHAECNGQPAALVQTAKNTWHTAAQAGEWRVRYTVYAYDLSVRAAYLTAERGFFDGACLLFAIEGRLNETQTLVLEHLPEGWQTATTLPAIGANVFQTASYGELIDHPVELGRIETLAFEAHGIPHCIALSGHYPDFDRDRLRRDVQRICETQLAMFPDPAPFAEYLFLLHLGDNIYGGLEHRSSTALHADRRSLPPHGMGEANEACTELLGLFSHEYFHAWNVKSVKPAAFAPYDLDRENHTEQLWAFEGITAYYDDLLLARSRVISPENYLALLAKNITRVRQNKGRLKQTLAQSSYTAWHKYYKADENAPNALVSYYQQGSLAALCLDLAIREQSAGAHSLDTVMQQLYRDWLHTRRGIAEGQWQTRCQEITGLDLADFFQTALHTTAPLPLAESLRTAGIRLQYAALPRSHGGGLGTDTLPSEPAPDFGARFSQKADHALLTHILNGGSAEAAALCPGDKIIAVNNYACTDLAGILAAARTGDTLEIHYFRHGLLHRTALTLHEAEADTALLYIEDADKLGRWLAGTL</sequence>
<reference evidence="3 4" key="1">
    <citation type="submission" date="2011-02" db="EMBL/GenBank/DDBJ databases">
        <authorList>
            <person name="Muzny D."/>
            <person name="Qin X."/>
            <person name="Deng J."/>
            <person name="Jiang H."/>
            <person name="Liu Y."/>
            <person name="Qu J."/>
            <person name="Song X.-Z."/>
            <person name="Zhang L."/>
            <person name="Thornton R."/>
            <person name="Coyle M."/>
            <person name="Francisco L."/>
            <person name="Jackson L."/>
            <person name="Javaid M."/>
            <person name="Korchina V."/>
            <person name="Kovar C."/>
            <person name="Mata R."/>
            <person name="Mathew T."/>
            <person name="Ngo R."/>
            <person name="Nguyen L."/>
            <person name="Nguyen N."/>
            <person name="Okwuonu G."/>
            <person name="Ongeri F."/>
            <person name="Pham C."/>
            <person name="Simmons D."/>
            <person name="Wilczek-Boney K."/>
            <person name="Hale W."/>
            <person name="Jakkamsetti A."/>
            <person name="Pham P."/>
            <person name="Ruth R."/>
            <person name="San Lucas F."/>
            <person name="Warren J."/>
            <person name="Zhang J."/>
            <person name="Zhao Z."/>
            <person name="Zhou C."/>
            <person name="Zhu D."/>
            <person name="Lee S."/>
            <person name="Bess C."/>
            <person name="Blankenburg K."/>
            <person name="Forbes L."/>
            <person name="Fu Q."/>
            <person name="Gubbala S."/>
            <person name="Hirani K."/>
            <person name="Jayaseelan J.C."/>
            <person name="Lara F."/>
            <person name="Munidasa M."/>
            <person name="Palculict T."/>
            <person name="Patil S."/>
            <person name="Pu L.-L."/>
            <person name="Saada N."/>
            <person name="Tang L."/>
            <person name="Weissenberger G."/>
            <person name="Zhu Y."/>
            <person name="Hemphill L."/>
            <person name="Shang Y."/>
            <person name="Youmans B."/>
            <person name="Ayvaz T."/>
            <person name="Ross M."/>
            <person name="Santibanez J."/>
            <person name="Aqrawi P."/>
            <person name="Gross S."/>
            <person name="Joshi V."/>
            <person name="Fowler G."/>
            <person name="Nazareth L."/>
            <person name="Reid J."/>
            <person name="Worley K."/>
            <person name="Petrosino J."/>
            <person name="Highlander S."/>
            <person name="Gibbs R."/>
        </authorList>
    </citation>
    <scope>NUCLEOTIDE SEQUENCE [LARGE SCALE GENOMIC DNA]</scope>
    <source>
        <strain evidence="3 4">ATCC BAA-1200</strain>
    </source>
</reference>
<keyword evidence="3" id="KW-0378">Hydrolase</keyword>
<dbReference type="PIRSF" id="PIRSF016493">
    <property type="entry name" value="Glycyl_aminpptds"/>
    <property type="match status" value="1"/>
</dbReference>
<dbReference type="InterPro" id="IPR036034">
    <property type="entry name" value="PDZ_sf"/>
</dbReference>
<dbReference type="Gene3D" id="2.60.40.3650">
    <property type="match status" value="1"/>
</dbReference>
<dbReference type="HOGENOM" id="CLU_022755_0_1_4"/>
<dbReference type="Gene3D" id="1.10.390.10">
    <property type="entry name" value="Neutral Protease Domain 2"/>
    <property type="match status" value="1"/>
</dbReference>
<dbReference type="InterPro" id="IPR027268">
    <property type="entry name" value="Peptidase_M4/M1_CTD_sf"/>
</dbReference>
<dbReference type="InterPro" id="IPR007963">
    <property type="entry name" value="Peptidase_M61_catalytic"/>
</dbReference>
<dbReference type="Pfam" id="PF17899">
    <property type="entry name" value="Peptidase_M61_N"/>
    <property type="match status" value="1"/>
</dbReference>
<proteinExistence type="predicted"/>
<dbReference type="Proteomes" id="UP000004105">
    <property type="component" value="Unassembled WGS sequence"/>
</dbReference>
<name>F2BAP7_9NEIS</name>
<evidence type="ECO:0000313" key="4">
    <source>
        <dbReference type="Proteomes" id="UP000004105"/>
    </source>
</evidence>
<dbReference type="InterPro" id="IPR024191">
    <property type="entry name" value="Peptidase_M61"/>
</dbReference>
<feature type="domain" description="Peptidase M61 catalytic" evidence="1">
    <location>
        <begin position="262"/>
        <end position="377"/>
    </location>
</feature>
<evidence type="ECO:0000313" key="3">
    <source>
        <dbReference type="EMBL" id="EGF11498.1"/>
    </source>
</evidence>
<keyword evidence="3" id="KW-0645">Protease</keyword>
<dbReference type="SUPFAM" id="SSF50156">
    <property type="entry name" value="PDZ domain-like"/>
    <property type="match status" value="1"/>
</dbReference>
<accession>F2BAP7</accession>
<dbReference type="AlphaFoldDB" id="F2BAP7"/>
<keyword evidence="4" id="KW-1185">Reference proteome</keyword>
<protein>
    <submittedName>
        <fullName evidence="3">M61 family peptidase</fullName>
        <ecNumber evidence="3">3.4.11.-</ecNumber>
    </submittedName>
</protein>
<evidence type="ECO:0000259" key="2">
    <source>
        <dbReference type="Pfam" id="PF17899"/>
    </source>
</evidence>
<dbReference type="GO" id="GO:0004177">
    <property type="term" value="F:aminopeptidase activity"/>
    <property type="evidence" value="ECO:0007669"/>
    <property type="project" value="UniProtKB-KW"/>
</dbReference>
<gene>
    <name evidence="3" type="ORF">HMPREF9123_0801</name>
</gene>
<feature type="domain" description="Peptidase M61 N-terminal" evidence="2">
    <location>
        <begin position="8"/>
        <end position="165"/>
    </location>
</feature>
<evidence type="ECO:0000259" key="1">
    <source>
        <dbReference type="Pfam" id="PF05299"/>
    </source>
</evidence>
<dbReference type="OrthoDB" id="9778516at2"/>
<dbReference type="InterPro" id="IPR040756">
    <property type="entry name" value="Peptidase_M61_N"/>
</dbReference>
<dbReference type="EMBL" id="AFAY01000014">
    <property type="protein sequence ID" value="EGF11498.1"/>
    <property type="molecule type" value="Genomic_DNA"/>
</dbReference>
<dbReference type="SUPFAM" id="SSF55486">
    <property type="entry name" value="Metalloproteases ('zincins'), catalytic domain"/>
    <property type="match status" value="1"/>
</dbReference>
<comment type="caution">
    <text evidence="3">The sequence shown here is derived from an EMBL/GenBank/DDBJ whole genome shotgun (WGS) entry which is preliminary data.</text>
</comment>
<dbReference type="Pfam" id="PF05299">
    <property type="entry name" value="Peptidase_M61"/>
    <property type="match status" value="1"/>
</dbReference>